<dbReference type="SUPFAM" id="SSF53335">
    <property type="entry name" value="S-adenosyl-L-methionine-dependent methyltransferases"/>
    <property type="match status" value="1"/>
</dbReference>
<dbReference type="GO" id="GO:0008168">
    <property type="term" value="F:methyltransferase activity"/>
    <property type="evidence" value="ECO:0007669"/>
    <property type="project" value="UniProtKB-KW"/>
</dbReference>
<keyword evidence="1 4" id="KW-0489">Methyltransferase</keyword>
<dbReference type="Proteomes" id="UP000217141">
    <property type="component" value="Chromosome I"/>
</dbReference>
<protein>
    <submittedName>
        <fullName evidence="4">SAM-dependent methyltransferase</fullName>
    </submittedName>
</protein>
<proteinExistence type="predicted"/>
<evidence type="ECO:0000313" key="5">
    <source>
        <dbReference type="Proteomes" id="UP000217141"/>
    </source>
</evidence>
<organism evidence="4 5">
    <name type="scientific">Sphingobium xenophagum</name>
    <dbReference type="NCBI Taxonomy" id="121428"/>
    <lineage>
        <taxon>Bacteria</taxon>
        <taxon>Pseudomonadati</taxon>
        <taxon>Pseudomonadota</taxon>
        <taxon>Alphaproteobacteria</taxon>
        <taxon>Sphingomonadales</taxon>
        <taxon>Sphingomonadaceae</taxon>
        <taxon>Sphingobium</taxon>
    </lineage>
</organism>
<dbReference type="CDD" id="cd02440">
    <property type="entry name" value="AdoMet_MTases"/>
    <property type="match status" value="1"/>
</dbReference>
<dbReference type="KEGG" id="shyd:CJD35_09720"/>
<evidence type="ECO:0000256" key="2">
    <source>
        <dbReference type="ARBA" id="ARBA00022679"/>
    </source>
</evidence>
<dbReference type="AlphaFoldDB" id="A0A249MU62"/>
<dbReference type="PANTHER" id="PTHR43464">
    <property type="entry name" value="METHYLTRANSFERASE"/>
    <property type="match status" value="1"/>
</dbReference>
<keyword evidence="3" id="KW-0949">S-adenosyl-L-methionine</keyword>
<dbReference type="GO" id="GO:0032259">
    <property type="term" value="P:methylation"/>
    <property type="evidence" value="ECO:0007669"/>
    <property type="project" value="UniProtKB-KW"/>
</dbReference>
<dbReference type="EMBL" id="CP022745">
    <property type="protein sequence ID" value="ASY44697.1"/>
    <property type="molecule type" value="Genomic_DNA"/>
</dbReference>
<keyword evidence="2 4" id="KW-0808">Transferase</keyword>
<dbReference type="RefSeq" id="WP_017181580.1">
    <property type="nucleotide sequence ID" value="NZ_CP022745.1"/>
</dbReference>
<evidence type="ECO:0000256" key="1">
    <source>
        <dbReference type="ARBA" id="ARBA00022603"/>
    </source>
</evidence>
<accession>A0A249MU62</accession>
<dbReference type="InterPro" id="IPR029063">
    <property type="entry name" value="SAM-dependent_MTases_sf"/>
</dbReference>
<dbReference type="PANTHER" id="PTHR43464:SF19">
    <property type="entry name" value="UBIQUINONE BIOSYNTHESIS O-METHYLTRANSFERASE, MITOCHONDRIAL"/>
    <property type="match status" value="1"/>
</dbReference>
<name>A0A249MU62_SPHXE</name>
<sequence length="241" mass="26173">MDRSAYASLSAQEGSHWWFVARRAIVDALIRTRIAPRANARILEVGCGTGGNLAMLARHGTVDALEYDGESLALAMSRGVGTVAVGALPDQIGFGDNCYDLIVLLDVLEHVEQDRASLAALRERLAVGGSLLLTVPAAPWLWSDHDILHHHKRRYTLGSLSAVARSAGLEVKEVGYFNSLLFPVAVLARFAQRLTGRTTVADSRPVRPINALFRHIFCMERHLIGRISLPVGLSAYAILSA</sequence>
<gene>
    <name evidence="4" type="ORF">CJD35_09720</name>
</gene>
<dbReference type="Pfam" id="PF13489">
    <property type="entry name" value="Methyltransf_23"/>
    <property type="match status" value="1"/>
</dbReference>
<reference evidence="4 5" key="1">
    <citation type="submission" date="2017-08" db="EMBL/GenBank/DDBJ databases">
        <title>Whole Genome Sequence of Sphingobium hydrophobicum C1: Insights into Adaption to the Electronic-waste Contaminated Sediment.</title>
        <authorList>
            <person name="Song D."/>
            <person name="Chen X."/>
            <person name="Xu M."/>
        </authorList>
    </citation>
    <scope>NUCLEOTIDE SEQUENCE [LARGE SCALE GENOMIC DNA]</scope>
    <source>
        <strain evidence="4 5">C1</strain>
    </source>
</reference>
<evidence type="ECO:0000256" key="3">
    <source>
        <dbReference type="ARBA" id="ARBA00022691"/>
    </source>
</evidence>
<evidence type="ECO:0000313" key="4">
    <source>
        <dbReference type="EMBL" id="ASY44697.1"/>
    </source>
</evidence>
<dbReference type="Gene3D" id="3.40.50.150">
    <property type="entry name" value="Vaccinia Virus protein VP39"/>
    <property type="match status" value="1"/>
</dbReference>